<dbReference type="Proteomes" id="UP000504636">
    <property type="component" value="Unplaced"/>
</dbReference>
<keyword evidence="6" id="KW-1185">Reference proteome</keyword>
<evidence type="ECO:0000259" key="4">
    <source>
        <dbReference type="PROSITE" id="PS50089"/>
    </source>
</evidence>
<dbReference type="GeneID" id="54468801"/>
<accession>A0A6A6YUD7</accession>
<feature type="coiled-coil region" evidence="2">
    <location>
        <begin position="410"/>
        <end position="458"/>
    </location>
</feature>
<organism evidence="5">
    <name type="scientific">Mytilinidion resinicola</name>
    <dbReference type="NCBI Taxonomy" id="574789"/>
    <lineage>
        <taxon>Eukaryota</taxon>
        <taxon>Fungi</taxon>
        <taxon>Dikarya</taxon>
        <taxon>Ascomycota</taxon>
        <taxon>Pezizomycotina</taxon>
        <taxon>Dothideomycetes</taxon>
        <taxon>Pleosporomycetidae</taxon>
        <taxon>Mytilinidiales</taxon>
        <taxon>Mytilinidiaceae</taxon>
        <taxon>Mytilinidion</taxon>
    </lineage>
</organism>
<sequence length="555" mass="62978">MSSPDPPTRPATPAEFVANHLTALEINNPEPHECNICHEMLNANHPAVQITGIDGCHHIFGRSCLMTWIGSVNFNHDKCPMCRITLFGRGNELGPDGRVPHLRYHQLAMARAARWHIDELTRPRHRYAAGLDDRVEFTQLDNSVPPTNAALRDLSALRGRLLQARDQASSAAGGQQQGGMAARPEPTQQTTPIPTRGRPVAGSLFGALRRDVDEQQATAGAAQFPERHRIDVAPLPEGLQRDLAARRIHNDTPGLRRFEAPLGRPGEQETQDSGYQQQNKTAVPVNLTLQHVPGAPRPSRGPLLPRARTGPRDDLSAPRSRYEALRDRVRAFRNEHQGTVPTFPEPTEQQTSIRSELDQRHARMAAINEGHLDQRDQEMREHQNRQRARGRLMHNHAQLHRELSLREDSLRMEQDRRWDLEVRLEETQQREVEARQAVEEVRRRIAEASQREEEFEREEQLQREGAGLIVAATGRNATGPAELVAALRNAVDLPMPYDERYLHAQMGSSVTLQRAGMPSNELGRLHFEAYQHQHIQEEQWRSEQEQQQRRSDQAH</sequence>
<keyword evidence="1" id="KW-0479">Metal-binding</keyword>
<dbReference type="InterPro" id="IPR013083">
    <property type="entry name" value="Znf_RING/FYVE/PHD"/>
</dbReference>
<feature type="region of interest" description="Disordered" evidence="3">
    <location>
        <begin position="535"/>
        <end position="555"/>
    </location>
</feature>
<evidence type="ECO:0000313" key="7">
    <source>
        <dbReference type="RefSeq" id="XP_033578608.1"/>
    </source>
</evidence>
<evidence type="ECO:0000256" key="3">
    <source>
        <dbReference type="SAM" id="MobiDB-lite"/>
    </source>
</evidence>
<reference evidence="7" key="3">
    <citation type="submission" date="2025-04" db="UniProtKB">
        <authorList>
            <consortium name="RefSeq"/>
        </authorList>
    </citation>
    <scope>IDENTIFICATION</scope>
    <source>
        <strain evidence="7">CBS 304.34</strain>
    </source>
</reference>
<evidence type="ECO:0000256" key="2">
    <source>
        <dbReference type="SAM" id="Coils"/>
    </source>
</evidence>
<dbReference type="Gene3D" id="3.30.40.10">
    <property type="entry name" value="Zinc/RING finger domain, C3HC4 (zinc finger)"/>
    <property type="match status" value="1"/>
</dbReference>
<dbReference type="CDD" id="cd16448">
    <property type="entry name" value="RING-H2"/>
    <property type="match status" value="1"/>
</dbReference>
<feature type="domain" description="RING-type" evidence="4">
    <location>
        <begin position="34"/>
        <end position="83"/>
    </location>
</feature>
<dbReference type="InterPro" id="IPR001841">
    <property type="entry name" value="Znf_RING"/>
</dbReference>
<feature type="compositionally biased region" description="Low complexity" evidence="3">
    <location>
        <begin position="167"/>
        <end position="195"/>
    </location>
</feature>
<reference evidence="7" key="2">
    <citation type="submission" date="2020-04" db="EMBL/GenBank/DDBJ databases">
        <authorList>
            <consortium name="NCBI Genome Project"/>
        </authorList>
    </citation>
    <scope>NUCLEOTIDE SEQUENCE</scope>
    <source>
        <strain evidence="7">CBS 304.34</strain>
    </source>
</reference>
<dbReference type="Pfam" id="PF13639">
    <property type="entry name" value="zf-RING_2"/>
    <property type="match status" value="1"/>
</dbReference>
<dbReference type="RefSeq" id="XP_033578608.1">
    <property type="nucleotide sequence ID" value="XM_033727908.1"/>
</dbReference>
<dbReference type="SUPFAM" id="SSF57850">
    <property type="entry name" value="RING/U-box"/>
    <property type="match status" value="1"/>
</dbReference>
<dbReference type="PROSITE" id="PS50089">
    <property type="entry name" value="ZF_RING_2"/>
    <property type="match status" value="1"/>
</dbReference>
<protein>
    <recommendedName>
        <fullName evidence="4">RING-type domain-containing protein</fullName>
    </recommendedName>
</protein>
<dbReference type="GO" id="GO:0008270">
    <property type="term" value="F:zinc ion binding"/>
    <property type="evidence" value="ECO:0007669"/>
    <property type="project" value="UniProtKB-KW"/>
</dbReference>
<dbReference type="EMBL" id="MU003698">
    <property type="protein sequence ID" value="KAF2811644.1"/>
    <property type="molecule type" value="Genomic_DNA"/>
</dbReference>
<dbReference type="AlphaFoldDB" id="A0A6A6YUD7"/>
<keyword evidence="1" id="KW-0862">Zinc</keyword>
<keyword evidence="1" id="KW-0863">Zinc-finger</keyword>
<evidence type="ECO:0000313" key="6">
    <source>
        <dbReference type="Proteomes" id="UP000504636"/>
    </source>
</evidence>
<evidence type="ECO:0000313" key="5">
    <source>
        <dbReference type="EMBL" id="KAF2811644.1"/>
    </source>
</evidence>
<gene>
    <name evidence="5 7" type="ORF">BDZ99DRAFT_569637</name>
</gene>
<feature type="compositionally biased region" description="Basic and acidic residues" evidence="3">
    <location>
        <begin position="310"/>
        <end position="321"/>
    </location>
</feature>
<name>A0A6A6YUD7_9PEZI</name>
<reference evidence="5 7" key="1">
    <citation type="journal article" date="2020" name="Stud. Mycol.">
        <title>101 Dothideomycetes genomes: a test case for predicting lifestyles and emergence of pathogens.</title>
        <authorList>
            <person name="Haridas S."/>
            <person name="Albert R."/>
            <person name="Binder M."/>
            <person name="Bloem J."/>
            <person name="Labutti K."/>
            <person name="Salamov A."/>
            <person name="Andreopoulos B."/>
            <person name="Baker S."/>
            <person name="Barry K."/>
            <person name="Bills G."/>
            <person name="Bluhm B."/>
            <person name="Cannon C."/>
            <person name="Castanera R."/>
            <person name="Culley D."/>
            <person name="Daum C."/>
            <person name="Ezra D."/>
            <person name="Gonzalez J."/>
            <person name="Henrissat B."/>
            <person name="Kuo A."/>
            <person name="Liang C."/>
            <person name="Lipzen A."/>
            <person name="Lutzoni F."/>
            <person name="Magnuson J."/>
            <person name="Mondo S."/>
            <person name="Nolan M."/>
            <person name="Ohm R."/>
            <person name="Pangilinan J."/>
            <person name="Park H.-J."/>
            <person name="Ramirez L."/>
            <person name="Alfaro M."/>
            <person name="Sun H."/>
            <person name="Tritt A."/>
            <person name="Yoshinaga Y."/>
            <person name="Zwiers L.-H."/>
            <person name="Turgeon B."/>
            <person name="Goodwin S."/>
            <person name="Spatafora J."/>
            <person name="Crous P."/>
            <person name="Grigoriev I."/>
        </authorList>
    </citation>
    <scope>NUCLEOTIDE SEQUENCE</scope>
    <source>
        <strain evidence="5 7">CBS 304.34</strain>
    </source>
</reference>
<feature type="region of interest" description="Disordered" evidence="3">
    <location>
        <begin position="255"/>
        <end position="278"/>
    </location>
</feature>
<keyword evidence="2" id="KW-0175">Coiled coil</keyword>
<feature type="region of interest" description="Disordered" evidence="3">
    <location>
        <begin position="165"/>
        <end position="201"/>
    </location>
</feature>
<dbReference type="OrthoDB" id="3801154at2759"/>
<evidence type="ECO:0000256" key="1">
    <source>
        <dbReference type="PROSITE-ProRule" id="PRU00175"/>
    </source>
</evidence>
<proteinExistence type="predicted"/>
<feature type="region of interest" description="Disordered" evidence="3">
    <location>
        <begin position="290"/>
        <end position="321"/>
    </location>
</feature>